<feature type="domain" description="PAS" evidence="6">
    <location>
        <begin position="249"/>
        <end position="319"/>
    </location>
</feature>
<dbReference type="NCBIfam" id="TIGR00229">
    <property type="entry name" value="sensory_box"/>
    <property type="match status" value="3"/>
</dbReference>
<dbReference type="InterPro" id="IPR052162">
    <property type="entry name" value="Sensor_kinase/Photoreceptor"/>
</dbReference>
<dbReference type="InterPro" id="IPR035965">
    <property type="entry name" value="PAS-like_dom_sf"/>
</dbReference>
<dbReference type="AlphaFoldDB" id="A0A917ZWG2"/>
<keyword evidence="3" id="KW-0597">Phosphoprotein</keyword>
<feature type="domain" description="PAS" evidence="6">
    <location>
        <begin position="499"/>
        <end position="569"/>
    </location>
</feature>
<evidence type="ECO:0000256" key="4">
    <source>
        <dbReference type="ARBA" id="ARBA00022679"/>
    </source>
</evidence>
<evidence type="ECO:0000256" key="3">
    <source>
        <dbReference type="ARBA" id="ARBA00022553"/>
    </source>
</evidence>
<dbReference type="PROSITE" id="PS50112">
    <property type="entry name" value="PAS"/>
    <property type="match status" value="4"/>
</dbReference>
<keyword evidence="4" id="KW-0808">Transferase</keyword>
<dbReference type="Pfam" id="PF08448">
    <property type="entry name" value="PAS_4"/>
    <property type="match status" value="4"/>
</dbReference>
<gene>
    <name evidence="7" type="ORF">GCM10012280_60540</name>
</gene>
<dbReference type="GO" id="GO:0004673">
    <property type="term" value="F:protein histidine kinase activity"/>
    <property type="evidence" value="ECO:0007669"/>
    <property type="project" value="UniProtKB-EC"/>
</dbReference>
<dbReference type="RefSeq" id="WP_189135025.1">
    <property type="nucleotide sequence ID" value="NZ_BMMS01000035.1"/>
</dbReference>
<feature type="domain" description="PAS" evidence="6">
    <location>
        <begin position="124"/>
        <end position="193"/>
    </location>
</feature>
<comment type="caution">
    <text evidence="7">The sequence shown here is derived from an EMBL/GenBank/DDBJ whole genome shotgun (WGS) entry which is preliminary data.</text>
</comment>
<dbReference type="GO" id="GO:0006355">
    <property type="term" value="P:regulation of DNA-templated transcription"/>
    <property type="evidence" value="ECO:0007669"/>
    <property type="project" value="InterPro"/>
</dbReference>
<evidence type="ECO:0000256" key="1">
    <source>
        <dbReference type="ARBA" id="ARBA00000085"/>
    </source>
</evidence>
<dbReference type="InterPro" id="IPR000792">
    <property type="entry name" value="Tscrpt_reg_LuxR_C"/>
</dbReference>
<dbReference type="InterPro" id="IPR013656">
    <property type="entry name" value="PAS_4"/>
</dbReference>
<evidence type="ECO:0000259" key="6">
    <source>
        <dbReference type="PROSITE" id="PS50112"/>
    </source>
</evidence>
<evidence type="ECO:0000313" key="7">
    <source>
        <dbReference type="EMBL" id="GGO97830.1"/>
    </source>
</evidence>
<evidence type="ECO:0000313" key="8">
    <source>
        <dbReference type="Proteomes" id="UP000641932"/>
    </source>
</evidence>
<dbReference type="SUPFAM" id="SSF55785">
    <property type="entry name" value="PYP-like sensor domain (PAS domain)"/>
    <property type="match status" value="5"/>
</dbReference>
<proteinExistence type="predicted"/>
<reference evidence="7" key="2">
    <citation type="submission" date="2020-09" db="EMBL/GenBank/DDBJ databases">
        <authorList>
            <person name="Sun Q."/>
            <person name="Zhou Y."/>
        </authorList>
    </citation>
    <scope>NUCLEOTIDE SEQUENCE</scope>
    <source>
        <strain evidence="7">CGMCC 4.7201</strain>
    </source>
</reference>
<dbReference type="SMART" id="SM00421">
    <property type="entry name" value="HTH_LUXR"/>
    <property type="match status" value="1"/>
</dbReference>
<dbReference type="Gene3D" id="1.10.10.10">
    <property type="entry name" value="Winged helix-like DNA-binding domain superfamily/Winged helix DNA-binding domain"/>
    <property type="match status" value="1"/>
</dbReference>
<organism evidence="7 8">
    <name type="scientific">Wenjunlia tyrosinilytica</name>
    <dbReference type="NCBI Taxonomy" id="1544741"/>
    <lineage>
        <taxon>Bacteria</taxon>
        <taxon>Bacillati</taxon>
        <taxon>Actinomycetota</taxon>
        <taxon>Actinomycetes</taxon>
        <taxon>Kitasatosporales</taxon>
        <taxon>Streptomycetaceae</taxon>
        <taxon>Wenjunlia</taxon>
    </lineage>
</organism>
<dbReference type="InterPro" id="IPR016032">
    <property type="entry name" value="Sig_transdc_resp-reg_C-effctor"/>
</dbReference>
<dbReference type="PANTHER" id="PTHR43304:SF1">
    <property type="entry name" value="PAC DOMAIN-CONTAINING PROTEIN"/>
    <property type="match status" value="1"/>
</dbReference>
<evidence type="ECO:0000256" key="5">
    <source>
        <dbReference type="ARBA" id="ARBA00022777"/>
    </source>
</evidence>
<dbReference type="SMART" id="SM00091">
    <property type="entry name" value="PAS"/>
    <property type="match status" value="5"/>
</dbReference>
<dbReference type="CDD" id="cd00130">
    <property type="entry name" value="PAS"/>
    <property type="match status" value="3"/>
</dbReference>
<dbReference type="Proteomes" id="UP000641932">
    <property type="component" value="Unassembled WGS sequence"/>
</dbReference>
<sequence length="692" mass="76578">MKLPSLSELSRILHEVPVGIWGVDRDLRFQFAAGHAFEGLADREGPVSRVTVVDFLDLSPKGKPASCLAAALGGRASAFRLKRGEHWMLVHAAPWEGRGGIVGIVGAVIDIDAQVEAEKARHQAELKFRRFMDSAPAYAFMFDEQERLTYANQPYLDLYGKTASQVIGKTQHELHPPDVADQYVAADEQVRRGRRPMRIQAKATRFDGHTYYSDGYKFPFRSPDGRLLVGGIFVDTTARVRAERERQAAESRFALFMDFSPAISFLVDADDRTVWANKTYLDEIGRSAEDVVGKLPDEIHGPGTGEQFGPSTQEVLRTGSPVRTEQAVYFDDGTFRHLDGYKFPVPQPDGSCLVGGTFVDVTERVRAEQARRSAEERFSTFMRLLPAAAYTKDENLRFTWANTAALRNMGVELADLVGRTDIEIDDGPLGRTHHEQDASVLAARHPMAFHVRTNGRDMEDVGQSFGFRFPLPGDGNDAVGGVFLDTTEERRAREGLAESETRFRILFERSPIGIAVTDMGARIAEVNSAFADMLKTTSAELKGTCLPDLTYPREDPEESGQLRQLISGQRSQYRLDKQLARPGGDEPVSVTQLTTVVRDSSGTPQAMIAMVSLVHDVTQRTADSWKPEDIRLLKLVADGASDAQASRALGLGESTVRLRLSSLKRRLRATNRAHLVARAYQVGLLSVVDSRV</sequence>
<dbReference type="EMBL" id="BMMS01000035">
    <property type="protein sequence ID" value="GGO97830.1"/>
    <property type="molecule type" value="Genomic_DNA"/>
</dbReference>
<feature type="domain" description="PAS" evidence="6">
    <location>
        <begin position="374"/>
        <end position="422"/>
    </location>
</feature>
<accession>A0A917ZWG2</accession>
<evidence type="ECO:0000256" key="2">
    <source>
        <dbReference type="ARBA" id="ARBA00012438"/>
    </source>
</evidence>
<dbReference type="PANTHER" id="PTHR43304">
    <property type="entry name" value="PHYTOCHROME-LIKE PROTEIN CPH1"/>
    <property type="match status" value="1"/>
</dbReference>
<dbReference type="SUPFAM" id="SSF46894">
    <property type="entry name" value="C-terminal effector domain of the bipartite response regulators"/>
    <property type="match status" value="1"/>
</dbReference>
<dbReference type="Gene3D" id="3.30.450.20">
    <property type="entry name" value="PAS domain"/>
    <property type="match status" value="5"/>
</dbReference>
<reference evidence="7" key="1">
    <citation type="journal article" date="2014" name="Int. J. Syst. Evol. Microbiol.">
        <title>Complete genome sequence of Corynebacterium casei LMG S-19264T (=DSM 44701T), isolated from a smear-ripened cheese.</title>
        <authorList>
            <consortium name="US DOE Joint Genome Institute (JGI-PGF)"/>
            <person name="Walter F."/>
            <person name="Albersmeier A."/>
            <person name="Kalinowski J."/>
            <person name="Ruckert C."/>
        </authorList>
    </citation>
    <scope>NUCLEOTIDE SEQUENCE</scope>
    <source>
        <strain evidence="7">CGMCC 4.7201</strain>
    </source>
</reference>
<name>A0A917ZWG2_9ACTN</name>
<dbReference type="EC" id="2.7.13.3" evidence="2"/>
<dbReference type="InterPro" id="IPR000014">
    <property type="entry name" value="PAS"/>
</dbReference>
<protein>
    <recommendedName>
        <fullName evidence="2">histidine kinase</fullName>
        <ecNumber evidence="2">2.7.13.3</ecNumber>
    </recommendedName>
</protein>
<comment type="catalytic activity">
    <reaction evidence="1">
        <text>ATP + protein L-histidine = ADP + protein N-phospho-L-histidine.</text>
        <dbReference type="EC" id="2.7.13.3"/>
    </reaction>
</comment>
<dbReference type="CDD" id="cd06170">
    <property type="entry name" value="LuxR_C_like"/>
    <property type="match status" value="1"/>
</dbReference>
<keyword evidence="8" id="KW-1185">Reference proteome</keyword>
<keyword evidence="5" id="KW-0418">Kinase</keyword>
<dbReference type="GO" id="GO:0003677">
    <property type="term" value="F:DNA binding"/>
    <property type="evidence" value="ECO:0007669"/>
    <property type="project" value="InterPro"/>
</dbReference>
<dbReference type="InterPro" id="IPR036388">
    <property type="entry name" value="WH-like_DNA-bd_sf"/>
</dbReference>